<dbReference type="EMBL" id="CP039543">
    <property type="protein sequence ID" value="QJT08232.1"/>
    <property type="molecule type" value="Genomic_DNA"/>
</dbReference>
<dbReference type="Proteomes" id="UP000503251">
    <property type="component" value="Chromosome"/>
</dbReference>
<proteinExistence type="predicted"/>
<evidence type="ECO:0000313" key="2">
    <source>
        <dbReference type="Proteomes" id="UP000503251"/>
    </source>
</evidence>
<gene>
    <name evidence="1" type="ORF">E8L03_04510</name>
</gene>
<keyword evidence="2" id="KW-1185">Reference proteome</keyword>
<sequence length="98" mass="10785">MMNCSGYEFEGPYTDMGQLKNAPGVFLVLTAVNGLGWSFIEVGESENIRNAVAQADIRKWNLQNRGIIGIAVHYNEDGPQSRLSMLEHISASMDLPKA</sequence>
<evidence type="ECO:0000313" key="1">
    <source>
        <dbReference type="EMBL" id="QJT08232.1"/>
    </source>
</evidence>
<dbReference type="RefSeq" id="WP_171266685.1">
    <property type="nucleotide sequence ID" value="NZ_CP039543.1"/>
</dbReference>
<organism evidence="1 2">
    <name type="scientific">Oceanidesulfovibrio marinus</name>
    <dbReference type="NCBI Taxonomy" id="370038"/>
    <lineage>
        <taxon>Bacteria</taxon>
        <taxon>Pseudomonadati</taxon>
        <taxon>Thermodesulfobacteriota</taxon>
        <taxon>Desulfovibrionia</taxon>
        <taxon>Desulfovibrionales</taxon>
        <taxon>Desulfovibrionaceae</taxon>
        <taxon>Oceanidesulfovibrio</taxon>
    </lineage>
</organism>
<protein>
    <submittedName>
        <fullName evidence="1">Uncharacterized protein</fullName>
    </submittedName>
</protein>
<accession>A0ABX6NEK5</accession>
<name>A0ABX6NEK5_9BACT</name>
<reference evidence="1 2" key="1">
    <citation type="submission" date="2019-04" db="EMBL/GenBank/DDBJ databases">
        <title>Isolation and culture of sulfate reducing bacteria from the cold seep of the South China Sea.</title>
        <authorList>
            <person name="Sun C."/>
            <person name="Liu R."/>
        </authorList>
    </citation>
    <scope>NUCLEOTIDE SEQUENCE [LARGE SCALE GENOMIC DNA]</scope>
    <source>
        <strain evidence="1 2">CS1</strain>
    </source>
</reference>